<dbReference type="Proteomes" id="UP001596380">
    <property type="component" value="Unassembled WGS sequence"/>
</dbReference>
<dbReference type="InterPro" id="IPR023828">
    <property type="entry name" value="Peptidase_S8_Ser-AS"/>
</dbReference>
<dbReference type="Pfam" id="PF02225">
    <property type="entry name" value="PA"/>
    <property type="match status" value="1"/>
</dbReference>
<evidence type="ECO:0000256" key="7">
    <source>
        <dbReference type="ARBA" id="ARBA00022825"/>
    </source>
</evidence>
<comment type="caution">
    <text evidence="13">The sequence shown here is derived from an EMBL/GenBank/DDBJ whole genome shotgun (WGS) entry which is preliminary data.</text>
</comment>
<accession>A0ABW2CVF9</accession>
<dbReference type="InterPro" id="IPR036852">
    <property type="entry name" value="Peptidase_S8/S53_dom_sf"/>
</dbReference>
<comment type="similarity">
    <text evidence="1 8 9">Belongs to the peptidase S8 family.</text>
</comment>
<dbReference type="InterPro" id="IPR003137">
    <property type="entry name" value="PA_domain"/>
</dbReference>
<keyword evidence="6 8" id="KW-0378">Hydrolase</keyword>
<dbReference type="PROSITE" id="PS00138">
    <property type="entry name" value="SUBTILASE_SER"/>
    <property type="match status" value="1"/>
</dbReference>
<protein>
    <submittedName>
        <fullName evidence="13">S8 family serine peptidase</fullName>
    </submittedName>
</protein>
<dbReference type="PRINTS" id="PR00723">
    <property type="entry name" value="SUBTILISIN"/>
</dbReference>
<dbReference type="SUPFAM" id="SSF52743">
    <property type="entry name" value="Subtilisin-like"/>
    <property type="match status" value="1"/>
</dbReference>
<feature type="chain" id="PRO_5045142726" evidence="10">
    <location>
        <begin position="36"/>
        <end position="1301"/>
    </location>
</feature>
<dbReference type="InterPro" id="IPR050131">
    <property type="entry name" value="Peptidase_S8_subtilisin-like"/>
</dbReference>
<dbReference type="PANTHER" id="PTHR43806">
    <property type="entry name" value="PEPTIDASE S8"/>
    <property type="match status" value="1"/>
</dbReference>
<keyword evidence="4 8" id="KW-0645">Protease</keyword>
<evidence type="ECO:0000256" key="6">
    <source>
        <dbReference type="ARBA" id="ARBA00022801"/>
    </source>
</evidence>
<feature type="domain" description="PA" evidence="12">
    <location>
        <begin position="829"/>
        <end position="905"/>
    </location>
</feature>
<dbReference type="Pfam" id="PF00082">
    <property type="entry name" value="Peptidase_S8"/>
    <property type="match status" value="1"/>
</dbReference>
<evidence type="ECO:0000313" key="14">
    <source>
        <dbReference type="Proteomes" id="UP001596380"/>
    </source>
</evidence>
<evidence type="ECO:0000256" key="10">
    <source>
        <dbReference type="SAM" id="SignalP"/>
    </source>
</evidence>
<dbReference type="InterPro" id="IPR046450">
    <property type="entry name" value="PA_dom_sf"/>
</dbReference>
<name>A0ABW2CVF9_9ACTN</name>
<gene>
    <name evidence="13" type="ORF">ACFQKB_39055</name>
</gene>
<keyword evidence="5 10" id="KW-0732">Signal</keyword>
<dbReference type="PANTHER" id="PTHR43806:SF65">
    <property type="entry name" value="SERINE PROTEASE APRX"/>
    <property type="match status" value="1"/>
</dbReference>
<sequence length="1301" mass="135886">MTVLPWHRGRRRALLAASLAAALPLSLTGALPAGAGAGASAAPRPGPPGEAVRVSLITGDSFVFDRSRGSVLLEKGRKGIRYRLTQNGDDWYAVPSDAQPLIGAKAVDRELFNLTRLVRDGLADERKPLPVIVGYGEKKSRLSASTLKSRAQGLPGSGSKRVLDPIDAVALKVDRKKKGALWAALAPGESTGKPRLKSDARRLMLDVRVRATLDKSVPQIGAPQAWQAGYTGTGVKVAVLDTGINSHPDLSGVLLTGKSFVPSEPSVLDGNGHGTHVAATIASRGVGSTPARKGVAPGTKLVVGKVLGGDGYGQLSEIVEGMTWAADTQDADVVSMSLGVAPQDGTELMDQAVDSLSQSTGALFVVAAGNDGGAARTINSPGTAASALTVGAVDGDDQLASFSSRGPLLPDGAVKPDITAPGVNIVAARAPGTSEGTPVDDRYTSMSGTSMATPHVAGVAALLKQKHPSWSGAQLKAAIIGSAKDVGRTSYETGAGRVQADKAIDQTVTASPATLSFDRQDDTAQQATKAITYTNTGSAPVTLALAAAVNGPSGQPLPSGSVQLSATSLTIAAGQTGQVNLTLSTAAGAKGLYTGHVTATAGNQAVRTAVGLEKSKPIRTVAFHVVGRDGAPLTGDRTLTVASNDDASQTPAEYTIRGGGTLNLPEGSYTFALEGDTTDDPERLGFDPEQIMAVMPQYQVQGDADVTFDVRQMKPVAVGTPAASLQVAATPAWRRAAPGLPLRGGAQLISDPTTMYVLPTAQPVTLGTFSFGLRSQRIAYQVGITAGQTSVQGRYVEPDREGAYGGDAPLKMFANGNQNVPMVYGGSGSAADLAGVQVSGKLVLVRRPTNDYDAAVDLAQRLADAGALGVVVAESRDGYQTGQTGLYGGEKLPVVGVTREQGLALQQAIGSQPAQVALSSTRRSPWVYNPAKFWKQEIPANPAITMTAGSMAVVNTTYPAHEDEYYLVANAVWPKDEPHGIYISSMAFWGPVQRLEAYPVDAGLRWQRTVIPTKAMASFGAVTWSRWDVFAATGSRTEVRGRLPLRLGQLARTEQPGTTPLLGGRRGDTFYPIPHLISGDGHHEYGHHAWGLEPHGAGVFLPDGTKVVSTLTRDGTPVQPRTDGTMTVYDLPQGRSRYEWRLVHTPEIAILPGYKTDTTWAFDSERPGSSTAPAGYVCGRTGGSGSGDCAATPLLLLDYGIPLGQDYRAAPGPLAITVGGYHQPGADDPDLDGVQASVSYDNGTTWQPITTERKDDRTFTAALTVPQADENHQNVSLRFQARDADGNTVSQTFHQMFKIRS</sequence>
<evidence type="ECO:0000259" key="11">
    <source>
        <dbReference type="Pfam" id="PF00082"/>
    </source>
</evidence>
<dbReference type="InterPro" id="IPR000209">
    <property type="entry name" value="Peptidase_S8/S53_dom"/>
</dbReference>
<keyword evidence="7 8" id="KW-0720">Serine protease</keyword>
<keyword evidence="2" id="KW-0134">Cell wall</keyword>
<evidence type="ECO:0000256" key="4">
    <source>
        <dbReference type="ARBA" id="ARBA00022670"/>
    </source>
</evidence>
<evidence type="ECO:0000256" key="3">
    <source>
        <dbReference type="ARBA" id="ARBA00022525"/>
    </source>
</evidence>
<evidence type="ECO:0000256" key="9">
    <source>
        <dbReference type="RuleBase" id="RU003355"/>
    </source>
</evidence>
<organism evidence="13 14">
    <name type="scientific">Actinomadura yumaensis</name>
    <dbReference type="NCBI Taxonomy" id="111807"/>
    <lineage>
        <taxon>Bacteria</taxon>
        <taxon>Bacillati</taxon>
        <taxon>Actinomycetota</taxon>
        <taxon>Actinomycetes</taxon>
        <taxon>Streptosporangiales</taxon>
        <taxon>Thermomonosporaceae</taxon>
        <taxon>Actinomadura</taxon>
    </lineage>
</organism>
<dbReference type="RefSeq" id="WP_378063999.1">
    <property type="nucleotide sequence ID" value="NZ_JBHSXS010000043.1"/>
</dbReference>
<dbReference type="EMBL" id="JBHSXS010000043">
    <property type="protein sequence ID" value="MFC6885811.1"/>
    <property type="molecule type" value="Genomic_DNA"/>
</dbReference>
<feature type="active site" description="Charge relay system" evidence="8">
    <location>
        <position position="273"/>
    </location>
</feature>
<reference evidence="14" key="1">
    <citation type="journal article" date="2019" name="Int. J. Syst. Evol. Microbiol.">
        <title>The Global Catalogue of Microorganisms (GCM) 10K type strain sequencing project: providing services to taxonomists for standard genome sequencing and annotation.</title>
        <authorList>
            <consortium name="The Broad Institute Genomics Platform"/>
            <consortium name="The Broad Institute Genome Sequencing Center for Infectious Disease"/>
            <person name="Wu L."/>
            <person name="Ma J."/>
        </authorList>
    </citation>
    <scope>NUCLEOTIDE SEQUENCE [LARGE SCALE GENOMIC DNA]</scope>
    <source>
        <strain evidence="14">JCM 3369</strain>
    </source>
</reference>
<dbReference type="PROSITE" id="PS51892">
    <property type="entry name" value="SUBTILASE"/>
    <property type="match status" value="1"/>
</dbReference>
<dbReference type="Gene3D" id="2.60.40.10">
    <property type="entry name" value="Immunoglobulins"/>
    <property type="match status" value="1"/>
</dbReference>
<evidence type="ECO:0000256" key="5">
    <source>
        <dbReference type="ARBA" id="ARBA00022729"/>
    </source>
</evidence>
<dbReference type="InterPro" id="IPR006311">
    <property type="entry name" value="TAT_signal"/>
</dbReference>
<evidence type="ECO:0000256" key="8">
    <source>
        <dbReference type="PROSITE-ProRule" id="PRU01240"/>
    </source>
</evidence>
<feature type="active site" description="Charge relay system" evidence="8">
    <location>
        <position position="450"/>
    </location>
</feature>
<dbReference type="PROSITE" id="PS00136">
    <property type="entry name" value="SUBTILASE_ASP"/>
    <property type="match status" value="1"/>
</dbReference>
<dbReference type="InterPro" id="IPR015500">
    <property type="entry name" value="Peptidase_S8_subtilisin-rel"/>
</dbReference>
<evidence type="ECO:0000313" key="13">
    <source>
        <dbReference type="EMBL" id="MFC6885811.1"/>
    </source>
</evidence>
<feature type="active site" description="Charge relay system" evidence="8">
    <location>
        <position position="241"/>
    </location>
</feature>
<keyword evidence="3" id="KW-0964">Secreted</keyword>
<dbReference type="InterPro" id="IPR023827">
    <property type="entry name" value="Peptidase_S8_Asp-AS"/>
</dbReference>
<dbReference type="PROSITE" id="PS51318">
    <property type="entry name" value="TAT"/>
    <property type="match status" value="1"/>
</dbReference>
<dbReference type="SUPFAM" id="SSF52025">
    <property type="entry name" value="PA domain"/>
    <property type="match status" value="1"/>
</dbReference>
<dbReference type="InterPro" id="IPR013783">
    <property type="entry name" value="Ig-like_fold"/>
</dbReference>
<evidence type="ECO:0000256" key="1">
    <source>
        <dbReference type="ARBA" id="ARBA00011073"/>
    </source>
</evidence>
<evidence type="ECO:0000259" key="12">
    <source>
        <dbReference type="Pfam" id="PF02225"/>
    </source>
</evidence>
<feature type="signal peptide" evidence="10">
    <location>
        <begin position="1"/>
        <end position="35"/>
    </location>
</feature>
<proteinExistence type="inferred from homology"/>
<dbReference type="Gene3D" id="3.50.30.30">
    <property type="match status" value="1"/>
</dbReference>
<keyword evidence="14" id="KW-1185">Reference proteome</keyword>
<dbReference type="Gene3D" id="3.40.50.200">
    <property type="entry name" value="Peptidase S8/S53 domain"/>
    <property type="match status" value="1"/>
</dbReference>
<feature type="domain" description="Peptidase S8/S53" evidence="11">
    <location>
        <begin position="232"/>
        <end position="495"/>
    </location>
</feature>
<evidence type="ECO:0000256" key="2">
    <source>
        <dbReference type="ARBA" id="ARBA00022512"/>
    </source>
</evidence>